<dbReference type="AlphaFoldDB" id="A0A255FX81"/>
<dbReference type="SUPFAM" id="SSF54909">
    <property type="entry name" value="Dimeric alpha+beta barrel"/>
    <property type="match status" value="1"/>
</dbReference>
<dbReference type="Gene3D" id="3.30.70.100">
    <property type="match status" value="1"/>
</dbReference>
<feature type="domain" description="ABM" evidence="1">
    <location>
        <begin position="11"/>
        <end position="61"/>
    </location>
</feature>
<evidence type="ECO:0000313" key="2">
    <source>
        <dbReference type="EMBL" id="OYO07912.1"/>
    </source>
</evidence>
<dbReference type="GO" id="GO:0004497">
    <property type="term" value="F:monooxygenase activity"/>
    <property type="evidence" value="ECO:0007669"/>
    <property type="project" value="UniProtKB-KW"/>
</dbReference>
<comment type="caution">
    <text evidence="2">The sequence shown here is derived from an EMBL/GenBank/DDBJ whole genome shotgun (WGS) entry which is preliminary data.</text>
</comment>
<evidence type="ECO:0000313" key="3">
    <source>
        <dbReference type="Proteomes" id="UP000215896"/>
    </source>
</evidence>
<protein>
    <submittedName>
        <fullName evidence="2">Antibiotic biosynthesis monooxygenase</fullName>
    </submittedName>
</protein>
<reference evidence="2 3" key="1">
    <citation type="submission" date="2017-07" db="EMBL/GenBank/DDBJ databases">
        <title>Draft whole genome sequences of clinical Proprionibacteriaceae strains.</title>
        <authorList>
            <person name="Bernier A.-M."/>
            <person name="Bernard K."/>
            <person name="Domingo M.-C."/>
        </authorList>
    </citation>
    <scope>NUCLEOTIDE SEQUENCE [LARGE SCALE GENOMIC DNA]</scope>
    <source>
        <strain evidence="2 3">NML 030167</strain>
    </source>
</reference>
<dbReference type="InterPro" id="IPR011008">
    <property type="entry name" value="Dimeric_a/b-barrel"/>
</dbReference>
<dbReference type="EMBL" id="NMVO01000019">
    <property type="protein sequence ID" value="OYO07912.1"/>
    <property type="molecule type" value="Genomic_DNA"/>
</dbReference>
<sequence>MMVVNRFRAGQGFEERVRPALELLRTKDGFVDAELGQNLDEPELWVLVTRWRNVGSYRRALSGMESKMVIVPLLSEAIDEPSAYDSPDQVGENRPRGA</sequence>
<evidence type="ECO:0000259" key="1">
    <source>
        <dbReference type="Pfam" id="PF03992"/>
    </source>
</evidence>
<keyword evidence="2" id="KW-0560">Oxidoreductase</keyword>
<dbReference type="Proteomes" id="UP000215896">
    <property type="component" value="Unassembled WGS sequence"/>
</dbReference>
<keyword evidence="2" id="KW-0503">Monooxygenase</keyword>
<gene>
    <name evidence="2" type="ORF">CGZ94_20840</name>
</gene>
<dbReference type="RefSeq" id="WP_094407262.1">
    <property type="nucleotide sequence ID" value="NZ_NMVO01000019.1"/>
</dbReference>
<dbReference type="Pfam" id="PF03992">
    <property type="entry name" value="ABM"/>
    <property type="match status" value="1"/>
</dbReference>
<dbReference type="OrthoDB" id="5193042at2"/>
<keyword evidence="3" id="KW-1185">Reference proteome</keyword>
<dbReference type="InterPro" id="IPR007138">
    <property type="entry name" value="ABM_dom"/>
</dbReference>
<accession>A0A255FX81</accession>
<proteinExistence type="predicted"/>
<organism evidence="2 3">
    <name type="scientific">Enemella evansiae</name>
    <dbReference type="NCBI Taxonomy" id="2016499"/>
    <lineage>
        <taxon>Bacteria</taxon>
        <taxon>Bacillati</taxon>
        <taxon>Actinomycetota</taxon>
        <taxon>Actinomycetes</taxon>
        <taxon>Propionibacteriales</taxon>
        <taxon>Propionibacteriaceae</taxon>
        <taxon>Enemella</taxon>
    </lineage>
</organism>
<name>A0A255FX81_9ACTN</name>